<sequence length="86" mass="9743">MPHFVPDAESITEFFGEFEARGYCIELIPAPRLGGYALRMPLGPGNDVIPLFPLPAAEMQTAEDAQRWMEKLRDNQLSQYAFLLDK</sequence>
<dbReference type="AlphaFoldDB" id="A0A6M6BL77"/>
<dbReference type="EMBL" id="CP053538">
    <property type="protein sequence ID" value="QJX47835.1"/>
    <property type="molecule type" value="Genomic_DNA"/>
</dbReference>
<reference evidence="1 2" key="1">
    <citation type="submission" date="2020-05" db="EMBL/GenBank/DDBJ databases">
        <title>Complete genome sequence of Hymenobacter sp. TS19 in Coasted Sand Dune.</title>
        <authorList>
            <person name="Lee J.-H."/>
            <person name="Jung J.-H."/>
            <person name="Jeong S."/>
            <person name="Zhao L."/>
            <person name="Kim M.-K."/>
            <person name="Seo H.-S."/>
            <person name="Lim S."/>
        </authorList>
    </citation>
    <scope>NUCLEOTIDE SEQUENCE [LARGE SCALE GENOMIC DNA]</scope>
    <source>
        <strain evidence="1 2">TS19</strain>
    </source>
</reference>
<name>A0A6M6BL77_9BACT</name>
<evidence type="ECO:0000313" key="1">
    <source>
        <dbReference type="EMBL" id="QJX47835.1"/>
    </source>
</evidence>
<dbReference type="RefSeq" id="WP_171591926.1">
    <property type="nucleotide sequence ID" value="NZ_CP053538.1"/>
</dbReference>
<organism evidence="1 2">
    <name type="scientific">Hymenobacter taeanensis</name>
    <dbReference type="NCBI Taxonomy" id="2735321"/>
    <lineage>
        <taxon>Bacteria</taxon>
        <taxon>Pseudomonadati</taxon>
        <taxon>Bacteroidota</taxon>
        <taxon>Cytophagia</taxon>
        <taxon>Cytophagales</taxon>
        <taxon>Hymenobacteraceae</taxon>
        <taxon>Hymenobacter</taxon>
    </lineage>
</organism>
<keyword evidence="2" id="KW-1185">Reference proteome</keyword>
<dbReference type="Proteomes" id="UP000501623">
    <property type="component" value="Chromosome"/>
</dbReference>
<protein>
    <submittedName>
        <fullName evidence="1">Uncharacterized protein</fullName>
    </submittedName>
</protein>
<gene>
    <name evidence="1" type="ORF">HMJ29_13130</name>
</gene>
<accession>A0A6M6BL77</accession>
<dbReference type="KEGG" id="hts:HMJ29_13130"/>
<evidence type="ECO:0000313" key="2">
    <source>
        <dbReference type="Proteomes" id="UP000501623"/>
    </source>
</evidence>
<proteinExistence type="predicted"/>